<dbReference type="InterPro" id="IPR004843">
    <property type="entry name" value="Calcineurin-like_PHP"/>
</dbReference>
<dbReference type="Proteomes" id="UP000306602">
    <property type="component" value="Unassembled WGS sequence"/>
</dbReference>
<protein>
    <recommendedName>
        <fullName evidence="7">Bifunctional metallophosphatase/5'-nucleotidase</fullName>
    </recommendedName>
</protein>
<name>A0A4S4NFE1_9RHOB</name>
<evidence type="ECO:0000313" key="6">
    <source>
        <dbReference type="Proteomes" id="UP000306602"/>
    </source>
</evidence>
<dbReference type="AlphaFoldDB" id="A0A4S4NFE1"/>
<dbReference type="GO" id="GO:0000166">
    <property type="term" value="F:nucleotide binding"/>
    <property type="evidence" value="ECO:0007669"/>
    <property type="project" value="UniProtKB-KW"/>
</dbReference>
<comment type="caution">
    <text evidence="5">The sequence shown here is derived from an EMBL/GenBank/DDBJ whole genome shotgun (WGS) entry which is preliminary data.</text>
</comment>
<reference evidence="5 6" key="1">
    <citation type="submission" date="2019-04" db="EMBL/GenBank/DDBJ databases">
        <title>Shimia ponticola sp. nov., isolated from seawater.</title>
        <authorList>
            <person name="Kim Y.-O."/>
            <person name="Yoon J.-H."/>
        </authorList>
    </citation>
    <scope>NUCLEOTIDE SEQUENCE [LARGE SCALE GENOMIC DNA]</scope>
    <source>
        <strain evidence="5 6">MYP11</strain>
    </source>
</reference>
<dbReference type="PANTHER" id="PTHR11575">
    <property type="entry name" value="5'-NUCLEOTIDASE-RELATED"/>
    <property type="match status" value="1"/>
</dbReference>
<organism evidence="5 6">
    <name type="scientific">Aliishimia ponticola</name>
    <dbReference type="NCBI Taxonomy" id="2499833"/>
    <lineage>
        <taxon>Bacteria</taxon>
        <taxon>Pseudomonadati</taxon>
        <taxon>Pseudomonadota</taxon>
        <taxon>Alphaproteobacteria</taxon>
        <taxon>Rhodobacterales</taxon>
        <taxon>Paracoccaceae</taxon>
        <taxon>Aliishimia</taxon>
    </lineage>
</organism>
<dbReference type="InterPro" id="IPR006179">
    <property type="entry name" value="5_nucleotidase/apyrase"/>
</dbReference>
<gene>
    <name evidence="5" type="ORF">E4Z66_07805</name>
</gene>
<evidence type="ECO:0000259" key="4">
    <source>
        <dbReference type="Pfam" id="PF02872"/>
    </source>
</evidence>
<dbReference type="OrthoDB" id="9803927at2"/>
<dbReference type="Pfam" id="PF00149">
    <property type="entry name" value="Metallophos"/>
    <property type="match status" value="1"/>
</dbReference>
<dbReference type="PANTHER" id="PTHR11575:SF6">
    <property type="entry name" value="2',3'-CYCLIC-NUCLEOTIDE 2'-PHOSPHODIESTERASE_3'-NUCLEOTIDASE"/>
    <property type="match status" value="1"/>
</dbReference>
<evidence type="ECO:0008006" key="7">
    <source>
        <dbReference type="Google" id="ProtNLM"/>
    </source>
</evidence>
<keyword evidence="2" id="KW-0378">Hydrolase</keyword>
<dbReference type="InterPro" id="IPR036907">
    <property type="entry name" value="5'-Nucleotdase_C_sf"/>
</dbReference>
<dbReference type="PRINTS" id="PR01607">
    <property type="entry name" value="APYRASEFAMLY"/>
</dbReference>
<sequence>MPVRSLAFMSCSATSTTYMTNQLSVCFFLKVDKSSCDRSRTGVFCCWNVFRRKMTNDTVEIERVRILATSDVHMHLLCHDYATGETVDSGLERLEPLIAQLRKESAEETPPRHVILVDNGDMLQGTALGDYIANHHDRQRTHPVADLMNGLAYDVMGLGNHDLDYGLPYLQWFARSLKAPIVSSNLATSPQSDWIKPHAIFTVGALKIGFLSVLPPRAVKGLFARLGSAVTMREMRSAMRVGAQGLREQGADLVVGLAHTGFGDADRDNILEEIAQDGMIDLLVGGHSHHSFPQDVTADSDGVVPAKGHLSNIPCVMPKHEAGGLGRVDLDLKRNGRGTWHVDRSDVLLIEPAPSEQPAPLTRSALACAHDATCAHLDQPIGTTDRPLHSFFARIQPTAIQALIAAAQARAIADITRGTRFSALPVLSAVASPRAGGRGGPRNYIDIPKGPIRTRHITELNAYPNYLWAVDMTGAGLRRWLTHGARSLMQLGPPGTGLVNPAIPSFDFDTIYGITYTVDLCAPPGSDNRITDLCCDGRPVADTDRFIVAVNSFRACGGGGFPGMGSDRAIFRPELTSNDVLQSYVQSGAPPWNETPWRFKDCGGIQSWFLTGPGALSHLRDIDHLSPGTPEPTPNGFLRIPVTL</sequence>
<dbReference type="Gene3D" id="3.60.21.10">
    <property type="match status" value="1"/>
</dbReference>
<dbReference type="GO" id="GO:0009166">
    <property type="term" value="P:nucleotide catabolic process"/>
    <property type="evidence" value="ECO:0007669"/>
    <property type="project" value="InterPro"/>
</dbReference>
<feature type="domain" description="Calcineurin-like phosphoesterase" evidence="3">
    <location>
        <begin position="65"/>
        <end position="290"/>
    </location>
</feature>
<evidence type="ECO:0000313" key="5">
    <source>
        <dbReference type="EMBL" id="THH36841.1"/>
    </source>
</evidence>
<dbReference type="Pfam" id="PF02872">
    <property type="entry name" value="5_nucleotid_C"/>
    <property type="match status" value="1"/>
</dbReference>
<dbReference type="SUPFAM" id="SSF56300">
    <property type="entry name" value="Metallo-dependent phosphatases"/>
    <property type="match status" value="1"/>
</dbReference>
<keyword evidence="2" id="KW-0547">Nucleotide-binding</keyword>
<evidence type="ECO:0000256" key="1">
    <source>
        <dbReference type="ARBA" id="ARBA00022729"/>
    </source>
</evidence>
<dbReference type="SUPFAM" id="SSF55816">
    <property type="entry name" value="5'-nucleotidase (syn. UDP-sugar hydrolase), C-terminal domain"/>
    <property type="match status" value="1"/>
</dbReference>
<dbReference type="InterPro" id="IPR029052">
    <property type="entry name" value="Metallo-depent_PP-like"/>
</dbReference>
<proteinExistence type="inferred from homology"/>
<dbReference type="GO" id="GO:0016787">
    <property type="term" value="F:hydrolase activity"/>
    <property type="evidence" value="ECO:0007669"/>
    <property type="project" value="UniProtKB-KW"/>
</dbReference>
<dbReference type="EMBL" id="SRKY01000002">
    <property type="protein sequence ID" value="THH36841.1"/>
    <property type="molecule type" value="Genomic_DNA"/>
</dbReference>
<dbReference type="InterPro" id="IPR008334">
    <property type="entry name" value="5'-Nucleotdase_C"/>
</dbReference>
<accession>A0A4S4NFE1</accession>
<comment type="similarity">
    <text evidence="2">Belongs to the 5'-nucleotidase family.</text>
</comment>
<evidence type="ECO:0000259" key="3">
    <source>
        <dbReference type="Pfam" id="PF00149"/>
    </source>
</evidence>
<dbReference type="GO" id="GO:0030288">
    <property type="term" value="C:outer membrane-bounded periplasmic space"/>
    <property type="evidence" value="ECO:0007669"/>
    <property type="project" value="TreeGrafter"/>
</dbReference>
<keyword evidence="6" id="KW-1185">Reference proteome</keyword>
<feature type="domain" description="5'-Nucleotidase C-terminal" evidence="4">
    <location>
        <begin position="381"/>
        <end position="563"/>
    </location>
</feature>
<dbReference type="Gene3D" id="3.90.780.10">
    <property type="entry name" value="5'-Nucleotidase, C-terminal domain"/>
    <property type="match status" value="1"/>
</dbReference>
<evidence type="ECO:0000256" key="2">
    <source>
        <dbReference type="RuleBase" id="RU362119"/>
    </source>
</evidence>
<keyword evidence="1" id="KW-0732">Signal</keyword>